<sequence length="212" mass="24541">MIGMVNISNKLIEPKTQKGKMMKDKLKKAATVVYGEKGYINTRIIDITTEAEISEGNFYRYYSNKDEILVDIINDMIDDIYEESKIHGSLDSKQKIRLSTRAFFKAIKKHAKLYNVLIQVSSFDHFYREKHKELRQRFIHNVRRTFEKEGVSKEVNLDYLTSAIASMIQQTAYNWCVLSGDDSFNLEELSDSVSDIWLQTIKNKSGTNFGGK</sequence>
<keyword evidence="2 3" id="KW-0238">DNA-binding</keyword>
<dbReference type="GO" id="GO:0003677">
    <property type="term" value="F:DNA binding"/>
    <property type="evidence" value="ECO:0007669"/>
    <property type="project" value="UniProtKB-UniRule"/>
</dbReference>
<dbReference type="InterPro" id="IPR036271">
    <property type="entry name" value="Tet_transcr_reg_TetR-rel_C_sf"/>
</dbReference>
<dbReference type="SUPFAM" id="SSF46689">
    <property type="entry name" value="Homeodomain-like"/>
    <property type="match status" value="1"/>
</dbReference>
<name>A0A6G1X227_9BACI</name>
<dbReference type="Gene3D" id="1.10.357.10">
    <property type="entry name" value="Tetracycline Repressor, domain 2"/>
    <property type="match status" value="1"/>
</dbReference>
<feature type="DNA-binding region" description="H-T-H motif" evidence="3">
    <location>
        <begin position="43"/>
        <end position="62"/>
    </location>
</feature>
<organism evidence="5 6">
    <name type="scientific">Salinibacillus xinjiangensis</name>
    <dbReference type="NCBI Taxonomy" id="1229268"/>
    <lineage>
        <taxon>Bacteria</taxon>
        <taxon>Bacillati</taxon>
        <taxon>Bacillota</taxon>
        <taxon>Bacilli</taxon>
        <taxon>Bacillales</taxon>
        <taxon>Bacillaceae</taxon>
        <taxon>Salinibacillus</taxon>
    </lineage>
</organism>
<evidence type="ECO:0000256" key="3">
    <source>
        <dbReference type="PROSITE-ProRule" id="PRU00335"/>
    </source>
</evidence>
<gene>
    <name evidence="5" type="ORF">GH754_00895</name>
</gene>
<proteinExistence type="predicted"/>
<evidence type="ECO:0000256" key="1">
    <source>
        <dbReference type="ARBA" id="ARBA00022491"/>
    </source>
</evidence>
<feature type="domain" description="HTH tetR-type" evidence="4">
    <location>
        <begin position="20"/>
        <end position="80"/>
    </location>
</feature>
<reference evidence="5 6" key="1">
    <citation type="submission" date="2019-11" db="EMBL/GenBank/DDBJ databases">
        <authorList>
            <person name="Li J."/>
        </authorList>
    </citation>
    <scope>NUCLEOTIDE SEQUENCE [LARGE SCALE GENOMIC DNA]</scope>
    <source>
        <strain evidence="5 6">J4</strain>
    </source>
</reference>
<protein>
    <submittedName>
        <fullName evidence="5">TetR family transcriptional regulator</fullName>
    </submittedName>
</protein>
<dbReference type="InterPro" id="IPR050624">
    <property type="entry name" value="HTH-type_Tx_Regulator"/>
</dbReference>
<accession>A0A6G1X227</accession>
<dbReference type="PRINTS" id="PR00455">
    <property type="entry name" value="HTHTETR"/>
</dbReference>
<dbReference type="InterPro" id="IPR001647">
    <property type="entry name" value="HTH_TetR"/>
</dbReference>
<evidence type="ECO:0000313" key="6">
    <source>
        <dbReference type="Proteomes" id="UP000480185"/>
    </source>
</evidence>
<evidence type="ECO:0000259" key="4">
    <source>
        <dbReference type="PROSITE" id="PS50977"/>
    </source>
</evidence>
<dbReference type="Proteomes" id="UP000480185">
    <property type="component" value="Unassembled WGS sequence"/>
</dbReference>
<evidence type="ECO:0000313" key="5">
    <source>
        <dbReference type="EMBL" id="MRG84878.1"/>
    </source>
</evidence>
<dbReference type="Gene3D" id="1.10.10.60">
    <property type="entry name" value="Homeodomain-like"/>
    <property type="match status" value="1"/>
</dbReference>
<keyword evidence="6" id="KW-1185">Reference proteome</keyword>
<comment type="caution">
    <text evidence="5">The sequence shown here is derived from an EMBL/GenBank/DDBJ whole genome shotgun (WGS) entry which is preliminary data.</text>
</comment>
<dbReference type="OrthoDB" id="9812484at2"/>
<keyword evidence="1" id="KW-0678">Repressor</keyword>
<dbReference type="AlphaFoldDB" id="A0A6G1X227"/>
<dbReference type="Pfam" id="PF00440">
    <property type="entry name" value="TetR_N"/>
    <property type="match status" value="1"/>
</dbReference>
<evidence type="ECO:0000256" key="2">
    <source>
        <dbReference type="ARBA" id="ARBA00023125"/>
    </source>
</evidence>
<dbReference type="InterPro" id="IPR009057">
    <property type="entry name" value="Homeodomain-like_sf"/>
</dbReference>
<dbReference type="PROSITE" id="PS50977">
    <property type="entry name" value="HTH_TETR_2"/>
    <property type="match status" value="1"/>
</dbReference>
<dbReference type="PANTHER" id="PTHR43479:SF11">
    <property type="entry name" value="ACREF_ENVCD OPERON REPRESSOR-RELATED"/>
    <property type="match status" value="1"/>
</dbReference>
<dbReference type="PANTHER" id="PTHR43479">
    <property type="entry name" value="ACREF/ENVCD OPERON REPRESSOR-RELATED"/>
    <property type="match status" value="1"/>
</dbReference>
<dbReference type="SUPFAM" id="SSF48498">
    <property type="entry name" value="Tetracyclin repressor-like, C-terminal domain"/>
    <property type="match status" value="1"/>
</dbReference>
<dbReference type="EMBL" id="WJNH01000001">
    <property type="protein sequence ID" value="MRG84878.1"/>
    <property type="molecule type" value="Genomic_DNA"/>
</dbReference>